<evidence type="ECO:0000313" key="1">
    <source>
        <dbReference type="EMBL" id="MFD1055479.1"/>
    </source>
</evidence>
<protein>
    <submittedName>
        <fullName evidence="1">Uncharacterized protein</fullName>
    </submittedName>
</protein>
<accession>A0ABW3N194</accession>
<gene>
    <name evidence="1" type="ORF">ACFQ2V_14280</name>
</gene>
<evidence type="ECO:0000313" key="2">
    <source>
        <dbReference type="Proteomes" id="UP001597046"/>
    </source>
</evidence>
<proteinExistence type="predicted"/>
<name>A0ABW3N194_9MICO</name>
<dbReference type="Proteomes" id="UP001597046">
    <property type="component" value="Unassembled WGS sequence"/>
</dbReference>
<organism evidence="1 2">
    <name type="scientific">Terrabacter terrigena</name>
    <dbReference type="NCBI Taxonomy" id="574718"/>
    <lineage>
        <taxon>Bacteria</taxon>
        <taxon>Bacillati</taxon>
        <taxon>Actinomycetota</taxon>
        <taxon>Actinomycetes</taxon>
        <taxon>Micrococcales</taxon>
        <taxon>Intrasporangiaceae</taxon>
        <taxon>Terrabacter</taxon>
    </lineage>
</organism>
<dbReference type="EMBL" id="JBHTKH010000009">
    <property type="protein sequence ID" value="MFD1055479.1"/>
    <property type="molecule type" value="Genomic_DNA"/>
</dbReference>
<sequence>MPKHPTRRTLSGKRVPVVFMERRAPGLLGLLGRTVTVSDQVFYNGVPANVKARRRAASKVARQSRKANRGRR</sequence>
<dbReference type="RefSeq" id="WP_386053516.1">
    <property type="nucleotide sequence ID" value="NZ_JBHTKH010000009.1"/>
</dbReference>
<keyword evidence="2" id="KW-1185">Reference proteome</keyword>
<comment type="caution">
    <text evidence="1">The sequence shown here is derived from an EMBL/GenBank/DDBJ whole genome shotgun (WGS) entry which is preliminary data.</text>
</comment>
<reference evidence="2" key="1">
    <citation type="journal article" date="2019" name="Int. J. Syst. Evol. Microbiol.">
        <title>The Global Catalogue of Microorganisms (GCM) 10K type strain sequencing project: providing services to taxonomists for standard genome sequencing and annotation.</title>
        <authorList>
            <consortium name="The Broad Institute Genomics Platform"/>
            <consortium name="The Broad Institute Genome Sequencing Center for Infectious Disease"/>
            <person name="Wu L."/>
            <person name="Ma J."/>
        </authorList>
    </citation>
    <scope>NUCLEOTIDE SEQUENCE [LARGE SCALE GENOMIC DNA]</scope>
    <source>
        <strain evidence="2">CCUG 57508</strain>
    </source>
</reference>